<feature type="region of interest" description="Disordered" evidence="1">
    <location>
        <begin position="64"/>
        <end position="84"/>
    </location>
</feature>
<dbReference type="Proteomes" id="UP000290433">
    <property type="component" value="Unassembled WGS sequence"/>
</dbReference>
<proteinExistence type="predicted"/>
<organism evidence="2 3">
    <name type="scientific">Flavobacterium anhuiense</name>
    <dbReference type="NCBI Taxonomy" id="459526"/>
    <lineage>
        <taxon>Bacteria</taxon>
        <taxon>Pseudomonadati</taxon>
        <taxon>Bacteroidota</taxon>
        <taxon>Flavobacteriia</taxon>
        <taxon>Flavobacteriales</taxon>
        <taxon>Flavobacteriaceae</taxon>
        <taxon>Flavobacterium</taxon>
    </lineage>
</organism>
<evidence type="ECO:0000256" key="1">
    <source>
        <dbReference type="SAM" id="MobiDB-lite"/>
    </source>
</evidence>
<reference evidence="2 3" key="1">
    <citation type="submission" date="2014-12" db="EMBL/GenBank/DDBJ databases">
        <title>Genome sequence of Flavobacterium anhuiense RCM74.</title>
        <authorList>
            <person name="Kim J.F."/>
            <person name="Song J.Y."/>
            <person name="Kwak M.-J."/>
            <person name="Lee S.-W."/>
        </authorList>
    </citation>
    <scope>NUCLEOTIDE SEQUENCE [LARGE SCALE GENOMIC DNA]</scope>
    <source>
        <strain evidence="2 3">RCM74</strain>
    </source>
</reference>
<evidence type="ECO:0000313" key="2">
    <source>
        <dbReference type="EMBL" id="RYJ38925.1"/>
    </source>
</evidence>
<dbReference type="AlphaFoldDB" id="A0A444VZ81"/>
<name>A0A444VZ81_9FLAO</name>
<sequence length="84" mass="8995">MPFAIVMVTGTAGAFLTTSMQKTAGSAAPEIGYVTDDNNIPCNKEVDCSTDFNLQLCRVSYAPPGQQAKGKDNNCDETLYRPSN</sequence>
<comment type="caution">
    <text evidence="2">The sequence shown here is derived from an EMBL/GenBank/DDBJ whole genome shotgun (WGS) entry which is preliminary data.</text>
</comment>
<evidence type="ECO:0000313" key="3">
    <source>
        <dbReference type="Proteomes" id="UP000290433"/>
    </source>
</evidence>
<dbReference type="EMBL" id="JUIV01000006">
    <property type="protein sequence ID" value="RYJ38925.1"/>
    <property type="molecule type" value="Genomic_DNA"/>
</dbReference>
<accession>A0A444VZ81</accession>
<gene>
    <name evidence="2" type="ORF">NU08_2150</name>
</gene>
<protein>
    <submittedName>
        <fullName evidence="2">Uncharacterized protein</fullName>
    </submittedName>
</protein>